<dbReference type="InterPro" id="IPR007110">
    <property type="entry name" value="Ig-like_dom"/>
</dbReference>
<keyword evidence="1" id="KW-0472">Membrane</keyword>
<dbReference type="Gene3D" id="2.60.40.10">
    <property type="entry name" value="Immunoglobulins"/>
    <property type="match status" value="2"/>
</dbReference>
<dbReference type="InterPro" id="IPR036179">
    <property type="entry name" value="Ig-like_dom_sf"/>
</dbReference>
<dbReference type="AlphaFoldDB" id="A0A183TFP7"/>
<feature type="transmembrane region" description="Helical" evidence="1">
    <location>
        <begin position="57"/>
        <end position="84"/>
    </location>
</feature>
<dbReference type="SUPFAM" id="SSF48726">
    <property type="entry name" value="Immunoglobulin"/>
    <property type="match status" value="2"/>
</dbReference>
<dbReference type="WBParaSite" id="SSLN_0001586901-mRNA-1">
    <property type="protein sequence ID" value="SSLN_0001586901-mRNA-1"/>
    <property type="gene ID" value="SSLN_0001586901"/>
</dbReference>
<accession>A0A183TFP7</accession>
<protein>
    <submittedName>
        <fullName evidence="3">Ig-like domain-containing protein</fullName>
    </submittedName>
</protein>
<proteinExistence type="predicted"/>
<dbReference type="PROSITE" id="PS50835">
    <property type="entry name" value="IG_LIKE"/>
    <property type="match status" value="2"/>
</dbReference>
<evidence type="ECO:0000259" key="2">
    <source>
        <dbReference type="PROSITE" id="PS50835"/>
    </source>
</evidence>
<dbReference type="PANTHER" id="PTHR45889">
    <property type="entry name" value="IG-LIKE DOMAIN-CONTAINING PROTEIN"/>
    <property type="match status" value="1"/>
</dbReference>
<dbReference type="InterPro" id="IPR013783">
    <property type="entry name" value="Ig-like_fold"/>
</dbReference>
<evidence type="ECO:0000313" key="3">
    <source>
        <dbReference type="WBParaSite" id="SSLN_0001586901-mRNA-1"/>
    </source>
</evidence>
<organism evidence="3">
    <name type="scientific">Schistocephalus solidus</name>
    <name type="common">Tapeworm</name>
    <dbReference type="NCBI Taxonomy" id="70667"/>
    <lineage>
        <taxon>Eukaryota</taxon>
        <taxon>Metazoa</taxon>
        <taxon>Spiralia</taxon>
        <taxon>Lophotrochozoa</taxon>
        <taxon>Platyhelminthes</taxon>
        <taxon>Cestoda</taxon>
        <taxon>Eucestoda</taxon>
        <taxon>Diphyllobothriidea</taxon>
        <taxon>Diphyllobothriidae</taxon>
        <taxon>Schistocephalus</taxon>
    </lineage>
</organism>
<evidence type="ECO:0000256" key="1">
    <source>
        <dbReference type="SAM" id="Phobius"/>
    </source>
</evidence>
<reference evidence="3" key="1">
    <citation type="submission" date="2016-06" db="UniProtKB">
        <authorList>
            <consortium name="WormBaseParasite"/>
        </authorList>
    </citation>
    <scope>IDENTIFICATION</scope>
</reference>
<feature type="domain" description="Ig-like" evidence="2">
    <location>
        <begin position="160"/>
        <end position="220"/>
    </location>
</feature>
<keyword evidence="1" id="KW-1133">Transmembrane helix</keyword>
<name>A0A183TFP7_SCHSO</name>
<feature type="domain" description="Ig-like" evidence="2">
    <location>
        <begin position="33"/>
        <end position="155"/>
    </location>
</feature>
<keyword evidence="1" id="KW-0812">Transmembrane</keyword>
<dbReference type="PANTHER" id="PTHR45889:SF8">
    <property type="entry name" value="IG-LIKE DOMAIN-CONTAINING PROTEIN"/>
    <property type="match status" value="1"/>
</dbReference>
<sequence length="220" mass="24805">LTITFLFFNFITSTTGTIHFTLHFSALDNVITPDVTIVDEKPSVDTGRVQHLQNKTVIISALLGEGVILICNIFNMFASARVIWRRVSFDRSVMETVNDGLMSRDMSRWKIGQGKQTNSVRLEILSVDQTYEGYYSCECQYTGSVEPARAERILKVVAVPTINNFQSSYDTTVNEGDRVTLRCEAHGIPPPVITWRRTGGSSSLIRNYGNMKPMYQHVSR</sequence>
<dbReference type="Pfam" id="PF13927">
    <property type="entry name" value="Ig_3"/>
    <property type="match status" value="1"/>
</dbReference>